<reference evidence="4 5" key="1">
    <citation type="submission" date="2018-12" db="EMBL/GenBank/DDBJ databases">
        <title>Complete Genome Sequence of the Corallopyronin A producing Myxobacterium Corallococcus coralloides B035.</title>
        <authorList>
            <person name="Bouhired S.M."/>
            <person name="Rupp O."/>
            <person name="Blom J."/>
            <person name="Schaeberle T.F."/>
            <person name="Kehraus S."/>
            <person name="Schiefer A."/>
            <person name="Pfarr K."/>
            <person name="Goesmann A."/>
            <person name="Hoerauf A."/>
            <person name="Koenig G.M."/>
        </authorList>
    </citation>
    <scope>NUCLEOTIDE SEQUENCE [LARGE SCALE GENOMIC DNA]</scope>
    <source>
        <strain evidence="4 5">B035</strain>
    </source>
</reference>
<organism evidence="4 5">
    <name type="scientific">Corallococcus coralloides</name>
    <name type="common">Myxococcus coralloides</name>
    <dbReference type="NCBI Taxonomy" id="184914"/>
    <lineage>
        <taxon>Bacteria</taxon>
        <taxon>Pseudomonadati</taxon>
        <taxon>Myxococcota</taxon>
        <taxon>Myxococcia</taxon>
        <taxon>Myxococcales</taxon>
        <taxon>Cystobacterineae</taxon>
        <taxon>Myxococcaceae</taxon>
        <taxon>Corallococcus</taxon>
    </lineage>
</organism>
<evidence type="ECO:0000256" key="2">
    <source>
        <dbReference type="PROSITE-ProRule" id="PRU00169"/>
    </source>
</evidence>
<dbReference type="PANTHER" id="PTHR44591:SF3">
    <property type="entry name" value="RESPONSE REGULATORY DOMAIN-CONTAINING PROTEIN"/>
    <property type="match status" value="1"/>
</dbReference>
<dbReference type="Gene3D" id="3.40.50.2300">
    <property type="match status" value="1"/>
</dbReference>
<evidence type="ECO:0000313" key="5">
    <source>
        <dbReference type="Proteomes" id="UP000288758"/>
    </source>
</evidence>
<evidence type="ECO:0000313" key="4">
    <source>
        <dbReference type="EMBL" id="QAT82016.1"/>
    </source>
</evidence>
<keyword evidence="1 2" id="KW-0597">Phosphoprotein</keyword>
<dbReference type="SMART" id="SM00448">
    <property type="entry name" value="REC"/>
    <property type="match status" value="1"/>
</dbReference>
<sequence>MRFKNPRKSGSNRGMALGVHHLLLVEDDRTWREGVGRAAREAGFVVSCVADGAEALDWLRHRPRAQHPDLILLDLVLPRLDGWEVYGQLRTDARLRHLTVMLMSSASGAPDVPLNGVVGFLHKPSQPEALVRALAERLRELPERPREPPRVPYVLRLTDESLYTLHALQDPVRHAVRVHLLRAAELAASELPLASSWLMALHSELPSLLVTVEGVRVVLEVDDAGCALTASMVLVPSHLRCA</sequence>
<gene>
    <name evidence="4" type="primary">yedW</name>
    <name evidence="4" type="ORF">EJ065_0408</name>
</gene>
<protein>
    <submittedName>
        <fullName evidence="4">Response regulator</fullName>
    </submittedName>
</protein>
<feature type="domain" description="Response regulatory" evidence="3">
    <location>
        <begin position="21"/>
        <end position="138"/>
    </location>
</feature>
<feature type="modified residue" description="4-aspartylphosphate" evidence="2">
    <location>
        <position position="74"/>
    </location>
</feature>
<dbReference type="EMBL" id="CP034669">
    <property type="protein sequence ID" value="QAT82016.1"/>
    <property type="molecule type" value="Genomic_DNA"/>
</dbReference>
<dbReference type="Pfam" id="PF00072">
    <property type="entry name" value="Response_reg"/>
    <property type="match status" value="1"/>
</dbReference>
<dbReference type="GO" id="GO:0000160">
    <property type="term" value="P:phosphorelay signal transduction system"/>
    <property type="evidence" value="ECO:0007669"/>
    <property type="project" value="InterPro"/>
</dbReference>
<accession>A0A410RJH4</accession>
<dbReference type="InterPro" id="IPR001789">
    <property type="entry name" value="Sig_transdc_resp-reg_receiver"/>
</dbReference>
<evidence type="ECO:0000259" key="3">
    <source>
        <dbReference type="PROSITE" id="PS50110"/>
    </source>
</evidence>
<dbReference type="PROSITE" id="PS50110">
    <property type="entry name" value="RESPONSE_REGULATORY"/>
    <property type="match status" value="1"/>
</dbReference>
<dbReference type="Proteomes" id="UP000288758">
    <property type="component" value="Chromosome"/>
</dbReference>
<proteinExistence type="predicted"/>
<dbReference type="AlphaFoldDB" id="A0A410RJH4"/>
<name>A0A410RJH4_CORCK</name>
<dbReference type="InterPro" id="IPR011006">
    <property type="entry name" value="CheY-like_superfamily"/>
</dbReference>
<dbReference type="PANTHER" id="PTHR44591">
    <property type="entry name" value="STRESS RESPONSE REGULATOR PROTEIN 1"/>
    <property type="match status" value="1"/>
</dbReference>
<evidence type="ECO:0000256" key="1">
    <source>
        <dbReference type="ARBA" id="ARBA00022553"/>
    </source>
</evidence>
<dbReference type="SUPFAM" id="SSF52172">
    <property type="entry name" value="CheY-like"/>
    <property type="match status" value="1"/>
</dbReference>
<dbReference type="InterPro" id="IPR050595">
    <property type="entry name" value="Bact_response_regulator"/>
</dbReference>